<evidence type="ECO:0000313" key="2">
    <source>
        <dbReference type="Proteomes" id="UP000250321"/>
    </source>
</evidence>
<dbReference type="EMBL" id="PJQY01002439">
    <property type="protein sequence ID" value="PQP93657.1"/>
    <property type="molecule type" value="Genomic_DNA"/>
</dbReference>
<gene>
    <name evidence="1" type="ORF">Pyn_10930</name>
</gene>
<dbReference type="OrthoDB" id="1809044at2759"/>
<accession>A0A314XRD1</accession>
<protein>
    <submittedName>
        <fullName evidence="1">Uncharacterized protein</fullName>
    </submittedName>
</protein>
<proteinExistence type="predicted"/>
<dbReference type="PANTHER" id="PTHR15835">
    <property type="entry name" value="NUCLEAR-INTERACTING PARTNER OF ALK"/>
    <property type="match status" value="1"/>
</dbReference>
<comment type="caution">
    <text evidence="1">The sequence shown here is derived from an EMBL/GenBank/DDBJ whole genome shotgun (WGS) entry which is preliminary data.</text>
</comment>
<name>A0A314XRD1_PRUYE</name>
<dbReference type="PANTHER" id="PTHR15835:SF16">
    <property type="entry name" value="F20D23.9 PROTEIN"/>
    <property type="match status" value="1"/>
</dbReference>
<dbReference type="STRING" id="2094558.A0A314XRD1"/>
<organism evidence="1 2">
    <name type="scientific">Prunus yedoensis var. nudiflora</name>
    <dbReference type="NCBI Taxonomy" id="2094558"/>
    <lineage>
        <taxon>Eukaryota</taxon>
        <taxon>Viridiplantae</taxon>
        <taxon>Streptophyta</taxon>
        <taxon>Embryophyta</taxon>
        <taxon>Tracheophyta</taxon>
        <taxon>Spermatophyta</taxon>
        <taxon>Magnoliopsida</taxon>
        <taxon>eudicotyledons</taxon>
        <taxon>Gunneridae</taxon>
        <taxon>Pentapetalae</taxon>
        <taxon>rosids</taxon>
        <taxon>fabids</taxon>
        <taxon>Rosales</taxon>
        <taxon>Rosaceae</taxon>
        <taxon>Amygdaloideae</taxon>
        <taxon>Amygdaleae</taxon>
        <taxon>Prunus</taxon>
    </lineage>
</organism>
<keyword evidence="2" id="KW-1185">Reference proteome</keyword>
<sequence>MNYLYSRAQRLISLCGWEPRWLLNIQDCEEHSAQSARNGYSIGPTYAQVHLSQEPGSSRKAVSASARKDAGKSKVCVKESRGDLRSPLLDCSLCGATVRILDFLTIPRPARFTPNNIDIPDTSKKMGLTRGASAASGISGWVAADDAEKEQTEDRDEVATTTGGVWFQNQMLI</sequence>
<dbReference type="AlphaFoldDB" id="A0A314XRD1"/>
<dbReference type="Proteomes" id="UP000250321">
    <property type="component" value="Unassembled WGS sequence"/>
</dbReference>
<dbReference type="GO" id="GO:0005634">
    <property type="term" value="C:nucleus"/>
    <property type="evidence" value="ECO:0007669"/>
    <property type="project" value="TreeGrafter"/>
</dbReference>
<evidence type="ECO:0000313" key="1">
    <source>
        <dbReference type="EMBL" id="PQP93657.1"/>
    </source>
</evidence>
<reference evidence="1 2" key="1">
    <citation type="submission" date="2018-02" db="EMBL/GenBank/DDBJ databases">
        <title>Draft genome of wild Prunus yedoensis var. nudiflora.</title>
        <authorList>
            <person name="Baek S."/>
            <person name="Kim J.-H."/>
            <person name="Choi K."/>
            <person name="Kim G.-B."/>
            <person name="Cho A."/>
            <person name="Jang H."/>
            <person name="Shin C.-H."/>
            <person name="Yu H.-J."/>
            <person name="Mun J.-H."/>
        </authorList>
    </citation>
    <scope>NUCLEOTIDE SEQUENCE [LARGE SCALE GENOMIC DNA]</scope>
    <source>
        <strain evidence="2">cv. Jeju island</strain>
        <tissue evidence="1">Leaf</tissue>
    </source>
</reference>